<sequence length="68" mass="7802">MRITIIAHAYLIQMYGQHALSDYRNVGTLGQVQVMNLMQIRLFTEIESVADLPPPRAEAVPMIERNYL</sequence>
<dbReference type="EMBL" id="AVBC01000039">
    <property type="protein sequence ID" value="ERL50162.1"/>
    <property type="molecule type" value="Genomic_DNA"/>
</dbReference>
<gene>
    <name evidence="1" type="ORF">BJB45_03280</name>
</gene>
<evidence type="ECO:0000313" key="1">
    <source>
        <dbReference type="EMBL" id="ERL50162.1"/>
    </source>
</evidence>
<name>W1N3M5_9GAMM</name>
<dbReference type="Proteomes" id="UP000019113">
    <property type="component" value="Unassembled WGS sequence"/>
</dbReference>
<reference evidence="1 2" key="1">
    <citation type="submission" date="2013-08" db="EMBL/GenBank/DDBJ databases">
        <title>draft genome of Halomonas huanghegensis, strain BJGMM-B45T.</title>
        <authorList>
            <person name="Miao C."/>
            <person name="Wan Y."/>
            <person name="Jin W."/>
        </authorList>
    </citation>
    <scope>NUCLEOTIDE SEQUENCE [LARGE SCALE GENOMIC DNA]</scope>
    <source>
        <strain evidence="1 2">BJGMM-B45</strain>
    </source>
</reference>
<dbReference type="STRING" id="1178482.AR456_04765"/>
<evidence type="ECO:0000313" key="2">
    <source>
        <dbReference type="Proteomes" id="UP000019113"/>
    </source>
</evidence>
<dbReference type="AlphaFoldDB" id="W1N3M5"/>
<accession>W1N3M5</accession>
<keyword evidence="2" id="KW-1185">Reference proteome</keyword>
<dbReference type="KEGG" id="hhu:AR456_04765"/>
<comment type="caution">
    <text evidence="1">The sequence shown here is derived from an EMBL/GenBank/DDBJ whole genome shotgun (WGS) entry which is preliminary data.</text>
</comment>
<organism evidence="1 2">
    <name type="scientific">Halomonas huangheensis</name>
    <dbReference type="NCBI Taxonomy" id="1178482"/>
    <lineage>
        <taxon>Bacteria</taxon>
        <taxon>Pseudomonadati</taxon>
        <taxon>Pseudomonadota</taxon>
        <taxon>Gammaproteobacteria</taxon>
        <taxon>Oceanospirillales</taxon>
        <taxon>Halomonadaceae</taxon>
        <taxon>Halomonas</taxon>
    </lineage>
</organism>
<protein>
    <submittedName>
        <fullName evidence="1">Uncharacterized protein</fullName>
    </submittedName>
</protein>
<proteinExistence type="predicted"/>